<evidence type="ECO:0000256" key="6">
    <source>
        <dbReference type="RuleBase" id="RU280814"/>
    </source>
</evidence>
<dbReference type="InterPro" id="IPR007632">
    <property type="entry name" value="Anoctamin"/>
</dbReference>
<keyword evidence="3 6" id="KW-0812">Transmembrane</keyword>
<evidence type="ECO:0000313" key="10">
    <source>
        <dbReference type="WBParaSite" id="PEQ_0001298301-mRNA-1"/>
    </source>
</evidence>
<feature type="compositionally biased region" description="Polar residues" evidence="7">
    <location>
        <begin position="110"/>
        <end position="149"/>
    </location>
</feature>
<accession>A0A914S311</accession>
<name>A0A914S311_PAREQ</name>
<feature type="transmembrane region" description="Helical" evidence="6">
    <location>
        <begin position="21"/>
        <end position="40"/>
    </location>
</feature>
<evidence type="ECO:0000256" key="1">
    <source>
        <dbReference type="ARBA" id="ARBA00004141"/>
    </source>
</evidence>
<reference evidence="10" key="1">
    <citation type="submission" date="2022-11" db="UniProtKB">
        <authorList>
            <consortium name="WormBaseParasite"/>
        </authorList>
    </citation>
    <scope>IDENTIFICATION</scope>
</reference>
<feature type="region of interest" description="Disordered" evidence="7">
    <location>
        <begin position="98"/>
        <end position="166"/>
    </location>
</feature>
<keyword evidence="4 6" id="KW-1133">Transmembrane helix</keyword>
<comment type="caution">
    <text evidence="6">Lacks conserved residue(s) required for the propagation of feature annotation.</text>
</comment>
<organism evidence="9 10">
    <name type="scientific">Parascaris equorum</name>
    <name type="common">Equine roundworm</name>
    <dbReference type="NCBI Taxonomy" id="6256"/>
    <lineage>
        <taxon>Eukaryota</taxon>
        <taxon>Metazoa</taxon>
        <taxon>Ecdysozoa</taxon>
        <taxon>Nematoda</taxon>
        <taxon>Chromadorea</taxon>
        <taxon>Rhabditida</taxon>
        <taxon>Spirurina</taxon>
        <taxon>Ascaridomorpha</taxon>
        <taxon>Ascaridoidea</taxon>
        <taxon>Ascarididae</taxon>
        <taxon>Parascaris</taxon>
    </lineage>
</organism>
<dbReference type="Proteomes" id="UP000887564">
    <property type="component" value="Unplaced"/>
</dbReference>
<feature type="domain" description="Anoctamin transmembrane" evidence="8">
    <location>
        <begin position="6"/>
        <end position="86"/>
    </location>
</feature>
<comment type="similarity">
    <text evidence="2 6">Belongs to the anoctamin family.</text>
</comment>
<proteinExistence type="inferred from homology"/>
<dbReference type="InterPro" id="IPR049452">
    <property type="entry name" value="Anoctamin_TM"/>
</dbReference>
<evidence type="ECO:0000256" key="5">
    <source>
        <dbReference type="ARBA" id="ARBA00023136"/>
    </source>
</evidence>
<evidence type="ECO:0000256" key="4">
    <source>
        <dbReference type="ARBA" id="ARBA00022989"/>
    </source>
</evidence>
<evidence type="ECO:0000313" key="9">
    <source>
        <dbReference type="Proteomes" id="UP000887564"/>
    </source>
</evidence>
<dbReference type="WBParaSite" id="PEQ_0001298301-mRNA-1">
    <property type="protein sequence ID" value="PEQ_0001298301-mRNA-1"/>
    <property type="gene ID" value="PEQ_0001298301"/>
</dbReference>
<evidence type="ECO:0000259" key="8">
    <source>
        <dbReference type="Pfam" id="PF04547"/>
    </source>
</evidence>
<sequence length="166" mass="18480">MDTGKNYRTDDEYEDFLITKIAMYQFVTAFGPLFYIAFYLQNIKRLQETLATLLITRQLAQNINETLLSRLTYKMTKRMSDRSLRKCCAEVRRRKLAPLIDDSNGGEATPSDSSNGSPASFSLGSPNRTSPRLNLAPSSPTGNASSGTPKSPRLPMPEFNARTDTG</sequence>
<evidence type="ECO:0000256" key="2">
    <source>
        <dbReference type="ARBA" id="ARBA00009671"/>
    </source>
</evidence>
<evidence type="ECO:0000256" key="7">
    <source>
        <dbReference type="SAM" id="MobiDB-lite"/>
    </source>
</evidence>
<dbReference type="Pfam" id="PF04547">
    <property type="entry name" value="Anoctamin"/>
    <property type="match status" value="1"/>
</dbReference>
<dbReference type="GO" id="GO:0005254">
    <property type="term" value="F:chloride channel activity"/>
    <property type="evidence" value="ECO:0007669"/>
    <property type="project" value="TreeGrafter"/>
</dbReference>
<keyword evidence="9" id="KW-1185">Reference proteome</keyword>
<dbReference type="PANTHER" id="PTHR12308:SF51">
    <property type="entry name" value="ANOCTAMIN-8"/>
    <property type="match status" value="1"/>
</dbReference>
<evidence type="ECO:0000256" key="3">
    <source>
        <dbReference type="ARBA" id="ARBA00022692"/>
    </source>
</evidence>
<protein>
    <recommendedName>
        <fullName evidence="6">Anoctamin</fullName>
    </recommendedName>
</protein>
<keyword evidence="5 6" id="KW-0472">Membrane</keyword>
<dbReference type="PANTHER" id="PTHR12308">
    <property type="entry name" value="ANOCTAMIN"/>
    <property type="match status" value="1"/>
</dbReference>
<dbReference type="AlphaFoldDB" id="A0A914S311"/>
<comment type="subcellular location">
    <subcellularLocation>
        <location evidence="1 6">Membrane</location>
        <topology evidence="1 6">Multi-pass membrane protein</topology>
    </subcellularLocation>
</comment>
<dbReference type="GO" id="GO:0005886">
    <property type="term" value="C:plasma membrane"/>
    <property type="evidence" value="ECO:0007669"/>
    <property type="project" value="TreeGrafter"/>
</dbReference>